<accession>A0A917DGX2</accession>
<dbReference type="RefSeq" id="WP_188854634.1">
    <property type="nucleotide sequence ID" value="NZ_BMJJ01000013.1"/>
</dbReference>
<sequence>MGKAWINGTEVSEGEAVAEAARLIGESRLPLVTGLGTDVAGVKAALALARRAGGVIDHAASDILYRNVEVLRSAGMFVAAPAEMRRRADRFLVVGAEVATLSPALLAFVLGGEGMAGGEGGSSGRKLVWLGGASDETLPATQIATETIACAGPDLPQAVGMIRAALAGRRFGAGPIDAATASSVAALLAEARFACIIWSAASLDALGVEMLSGLVADLNLTTRASSLPLGGAGQAFGAAQIATAVSGFPLRSRFADGVALHDPWAYDGRRLIASGECDLVVHVDALAGGHAPVDAGGLPVIAIAGAGASFAATPAVAFEVGLAGRDHAGALYDDIAATFVPVDAPMGGPAGSAAAILSAIAAALGDASAKRAA</sequence>
<evidence type="ECO:0000313" key="2">
    <source>
        <dbReference type="Proteomes" id="UP000613160"/>
    </source>
</evidence>
<dbReference type="Proteomes" id="UP000613160">
    <property type="component" value="Unassembled WGS sequence"/>
</dbReference>
<dbReference type="AlphaFoldDB" id="A0A917DGX2"/>
<dbReference type="EMBL" id="BMJJ01000013">
    <property type="protein sequence ID" value="GGD36429.1"/>
    <property type="molecule type" value="Genomic_DNA"/>
</dbReference>
<protein>
    <submittedName>
        <fullName evidence="1">Tungsten-containing formylmethanofuran dehydrogenase subunit B</fullName>
    </submittedName>
</protein>
<comment type="caution">
    <text evidence="1">The sequence shown here is derived from an EMBL/GenBank/DDBJ whole genome shotgun (WGS) entry which is preliminary data.</text>
</comment>
<keyword evidence="2" id="KW-1185">Reference proteome</keyword>
<reference evidence="1" key="1">
    <citation type="journal article" date="2014" name="Int. J. Syst. Evol. Microbiol.">
        <title>Complete genome sequence of Corynebacterium casei LMG S-19264T (=DSM 44701T), isolated from a smear-ripened cheese.</title>
        <authorList>
            <consortium name="US DOE Joint Genome Institute (JGI-PGF)"/>
            <person name="Walter F."/>
            <person name="Albersmeier A."/>
            <person name="Kalinowski J."/>
            <person name="Ruckert C."/>
        </authorList>
    </citation>
    <scope>NUCLEOTIDE SEQUENCE</scope>
    <source>
        <strain evidence="1">CGMCC 1.15493</strain>
    </source>
</reference>
<proteinExistence type="predicted"/>
<reference evidence="1" key="2">
    <citation type="submission" date="2020-09" db="EMBL/GenBank/DDBJ databases">
        <authorList>
            <person name="Sun Q."/>
            <person name="Zhou Y."/>
        </authorList>
    </citation>
    <scope>NUCLEOTIDE SEQUENCE</scope>
    <source>
        <strain evidence="1">CGMCC 1.15493</strain>
    </source>
</reference>
<gene>
    <name evidence="1" type="ORF">GCM10011335_44270</name>
</gene>
<evidence type="ECO:0000313" key="1">
    <source>
        <dbReference type="EMBL" id="GGD36429.1"/>
    </source>
</evidence>
<name>A0A917DGX2_9HYPH</name>
<organism evidence="1 2">
    <name type="scientific">Aureimonas glaciei</name>
    <dbReference type="NCBI Taxonomy" id="1776957"/>
    <lineage>
        <taxon>Bacteria</taxon>
        <taxon>Pseudomonadati</taxon>
        <taxon>Pseudomonadota</taxon>
        <taxon>Alphaproteobacteria</taxon>
        <taxon>Hyphomicrobiales</taxon>
        <taxon>Aurantimonadaceae</taxon>
        <taxon>Aureimonas</taxon>
    </lineage>
</organism>